<evidence type="ECO:0000313" key="2">
    <source>
        <dbReference type="Proteomes" id="UP001143856"/>
    </source>
</evidence>
<evidence type="ECO:0000313" key="1">
    <source>
        <dbReference type="EMBL" id="KAJ2995485.1"/>
    </source>
</evidence>
<keyword evidence="2" id="KW-1185">Reference proteome</keyword>
<accession>A0ACC1PPC0</accession>
<organism evidence="1 2">
    <name type="scientific">Xylaria curta</name>
    <dbReference type="NCBI Taxonomy" id="42375"/>
    <lineage>
        <taxon>Eukaryota</taxon>
        <taxon>Fungi</taxon>
        <taxon>Dikarya</taxon>
        <taxon>Ascomycota</taxon>
        <taxon>Pezizomycotina</taxon>
        <taxon>Sordariomycetes</taxon>
        <taxon>Xylariomycetidae</taxon>
        <taxon>Xylariales</taxon>
        <taxon>Xylariaceae</taxon>
        <taxon>Xylaria</taxon>
    </lineage>
</organism>
<protein>
    <submittedName>
        <fullName evidence="1">Uncharacterized protein</fullName>
    </submittedName>
</protein>
<gene>
    <name evidence="1" type="ORF">NUW58_g1249</name>
</gene>
<comment type="caution">
    <text evidence="1">The sequence shown here is derived from an EMBL/GenBank/DDBJ whole genome shotgun (WGS) entry which is preliminary data.</text>
</comment>
<dbReference type="EMBL" id="JAPDGR010000131">
    <property type="protein sequence ID" value="KAJ2995485.1"/>
    <property type="molecule type" value="Genomic_DNA"/>
</dbReference>
<dbReference type="Proteomes" id="UP001143856">
    <property type="component" value="Unassembled WGS sequence"/>
</dbReference>
<proteinExistence type="predicted"/>
<reference evidence="1" key="1">
    <citation type="submission" date="2022-10" db="EMBL/GenBank/DDBJ databases">
        <title>Genome Sequence of Xylaria curta.</title>
        <authorList>
            <person name="Buettner E."/>
        </authorList>
    </citation>
    <scope>NUCLEOTIDE SEQUENCE</scope>
    <source>
        <strain evidence="1">Babe10</strain>
    </source>
</reference>
<sequence>MRQSLLLCSPSIPAGSGADSFFLSITFASPKMLQRVLLAAAFYGGLVSAGTVTFVSSTTASSCSYKLGSGGVPPTPIPTSTTTSITTKVSTNATVTVPPIVTITAPLVTSTLYTSITYFITVPTVTIPVYTSYIQAWKTIATGTFADTICANGAKPTTVTKSLGGGDEW</sequence>
<name>A0ACC1PPC0_9PEZI</name>